<accession>A0A0A8YME6</accession>
<reference evidence="1" key="2">
    <citation type="journal article" date="2015" name="Data Brief">
        <title>Shoot transcriptome of the giant reed, Arundo donax.</title>
        <authorList>
            <person name="Barrero R.A."/>
            <person name="Guerrero F.D."/>
            <person name="Moolhuijzen P."/>
            <person name="Goolsby J.A."/>
            <person name="Tidwell J."/>
            <person name="Bellgard S.E."/>
            <person name="Bellgard M.I."/>
        </authorList>
    </citation>
    <scope>NUCLEOTIDE SEQUENCE</scope>
    <source>
        <tissue evidence="1">Shoot tissue taken approximately 20 cm above the soil surface</tissue>
    </source>
</reference>
<protein>
    <submittedName>
        <fullName evidence="1">Uncharacterized protein</fullName>
    </submittedName>
</protein>
<proteinExistence type="predicted"/>
<dbReference type="AlphaFoldDB" id="A0A0A8YME6"/>
<organism evidence="1">
    <name type="scientific">Arundo donax</name>
    <name type="common">Giant reed</name>
    <name type="synonym">Donax arundinaceus</name>
    <dbReference type="NCBI Taxonomy" id="35708"/>
    <lineage>
        <taxon>Eukaryota</taxon>
        <taxon>Viridiplantae</taxon>
        <taxon>Streptophyta</taxon>
        <taxon>Embryophyta</taxon>
        <taxon>Tracheophyta</taxon>
        <taxon>Spermatophyta</taxon>
        <taxon>Magnoliopsida</taxon>
        <taxon>Liliopsida</taxon>
        <taxon>Poales</taxon>
        <taxon>Poaceae</taxon>
        <taxon>PACMAD clade</taxon>
        <taxon>Arundinoideae</taxon>
        <taxon>Arundineae</taxon>
        <taxon>Arundo</taxon>
    </lineage>
</organism>
<evidence type="ECO:0000313" key="1">
    <source>
        <dbReference type="EMBL" id="JAD26245.1"/>
    </source>
</evidence>
<reference evidence="1" key="1">
    <citation type="submission" date="2014-09" db="EMBL/GenBank/DDBJ databases">
        <authorList>
            <person name="Magalhaes I.L.F."/>
            <person name="Oliveira U."/>
            <person name="Santos F.R."/>
            <person name="Vidigal T.H.D.A."/>
            <person name="Brescovit A.D."/>
            <person name="Santos A.J."/>
        </authorList>
    </citation>
    <scope>NUCLEOTIDE SEQUENCE</scope>
    <source>
        <tissue evidence="1">Shoot tissue taken approximately 20 cm above the soil surface</tissue>
    </source>
</reference>
<name>A0A0A8YME6_ARUDO</name>
<dbReference type="EMBL" id="GBRH01271650">
    <property type="protein sequence ID" value="JAD26245.1"/>
    <property type="molecule type" value="Transcribed_RNA"/>
</dbReference>
<sequence length="21" mass="2600">MARINRLQSYQFSFEIIKLNK</sequence>